<evidence type="ECO:0000256" key="2">
    <source>
        <dbReference type="SAM" id="SignalP"/>
    </source>
</evidence>
<sequence length="261" mass="30998">MKIKSILFFLSFSITFLSAQEGKMPVTKILDSVNSSKVDMLPADSILVKNYETENAVYPKNFTDKFQEKYRGKDFDYSTIKPHESLWQRIKRNIAKLFRKIFGDIDVMTANRYTINFLRFLGILALSFLLYFLIKYLMSKNGNFFFGKKNKKVAIKEGEITENIHEINFPEIIAKFELEKDFRSAIRYRFLQVLKQLSDKNKILWMPEKTNKDYAVEFKDSSLKASFLELVYIFDYVWYGEFSISESDYQYYKSKFQNTKL</sequence>
<keyword evidence="2" id="KW-0732">Signal</keyword>
<dbReference type="EMBL" id="FNUS01000008">
    <property type="protein sequence ID" value="SEG59370.1"/>
    <property type="molecule type" value="Genomic_DNA"/>
</dbReference>
<keyword evidence="4" id="KW-1185">Reference proteome</keyword>
<dbReference type="RefSeq" id="WP_233740565.1">
    <property type="nucleotide sequence ID" value="NZ_FNUS01000008.1"/>
</dbReference>
<keyword evidence="1" id="KW-0472">Membrane</keyword>
<keyword evidence="1" id="KW-0812">Transmembrane</keyword>
<evidence type="ECO:0000256" key="1">
    <source>
        <dbReference type="SAM" id="Phobius"/>
    </source>
</evidence>
<feature type="chain" id="PRO_5009293652" description="DUF4129 domain-containing protein" evidence="2">
    <location>
        <begin position="20"/>
        <end position="261"/>
    </location>
</feature>
<feature type="signal peptide" evidence="2">
    <location>
        <begin position="1"/>
        <end position="19"/>
    </location>
</feature>
<organism evidence="3 4">
    <name type="scientific">Halpernia humi</name>
    <dbReference type="NCBI Taxonomy" id="493375"/>
    <lineage>
        <taxon>Bacteria</taxon>
        <taxon>Pseudomonadati</taxon>
        <taxon>Bacteroidota</taxon>
        <taxon>Flavobacteriia</taxon>
        <taxon>Flavobacteriales</taxon>
        <taxon>Weeksellaceae</taxon>
        <taxon>Chryseobacterium group</taxon>
        <taxon>Halpernia</taxon>
    </lineage>
</organism>
<dbReference type="Proteomes" id="UP000236738">
    <property type="component" value="Unassembled WGS sequence"/>
</dbReference>
<evidence type="ECO:0008006" key="5">
    <source>
        <dbReference type="Google" id="ProtNLM"/>
    </source>
</evidence>
<accession>A0A1H6BFD8</accession>
<gene>
    <name evidence="3" type="ORF">SAMN05421847_2856</name>
</gene>
<dbReference type="AlphaFoldDB" id="A0A1H6BFD8"/>
<keyword evidence="1" id="KW-1133">Transmembrane helix</keyword>
<feature type="transmembrane region" description="Helical" evidence="1">
    <location>
        <begin position="117"/>
        <end position="138"/>
    </location>
</feature>
<name>A0A1H6BFD8_9FLAO</name>
<protein>
    <recommendedName>
        <fullName evidence="5">DUF4129 domain-containing protein</fullName>
    </recommendedName>
</protein>
<proteinExistence type="predicted"/>
<evidence type="ECO:0000313" key="3">
    <source>
        <dbReference type="EMBL" id="SEG59370.1"/>
    </source>
</evidence>
<reference evidence="4" key="1">
    <citation type="submission" date="2016-10" db="EMBL/GenBank/DDBJ databases">
        <authorList>
            <person name="Varghese N."/>
            <person name="Submissions S."/>
        </authorList>
    </citation>
    <scope>NUCLEOTIDE SEQUENCE [LARGE SCALE GENOMIC DNA]</scope>
    <source>
        <strain evidence="4">DSM 21580</strain>
    </source>
</reference>
<evidence type="ECO:0000313" key="4">
    <source>
        <dbReference type="Proteomes" id="UP000236738"/>
    </source>
</evidence>